<dbReference type="InterPro" id="IPR013780">
    <property type="entry name" value="Glyco_hydro_b"/>
</dbReference>
<gene>
    <name evidence="2" type="ORF">EJN90_05355</name>
</gene>
<feature type="domain" description="Endo-beta-1,6-galactanase-like" evidence="1">
    <location>
        <begin position="333"/>
        <end position="378"/>
    </location>
</feature>
<sequence>MNKKEFLIIPIILISSIAGGCSSNEESAAVKDDTNLEEAVETATVKIDLEETFQTVESIGASGAWWSQDIGGWTEEETSELSKREFIAQLLFDQKDGIGLTSYRYNLGAGSTLENSPKIDDPWRRAESFEEEPGTYNWTNDENAQWMLKKAVEYGLDDIYLFVNSPLTRLTKNGSAYGDMIEGQSSNLASENYQSFANYVYDVTEYFLQEEIPVTHVSPINEPQWDWTGGQEGNHYEPEEMVALLEVFIDEKNRRPDLEKVALSMPELGEWANSSNEYFNKIIENEILMNYFDTWEVHSYWSNYIAKTDFKKWLDEKELDITLKMSEWTEMVNGRDYTMDSALTLANEFHDDMTILNVIAWQYWIAVSSYDYRDGLIYVDLDTKEILPTKRLWGMGNFSKFIRPGYTRVSSISEDKELNTISFLGTNERDEEEIIIVMINNGFFEKEIDIEGIEFEDIISYTTDSEMDLEEQAIDNQGIIVPRQSIVTLKILNTNTK</sequence>
<dbReference type="GO" id="GO:0045493">
    <property type="term" value="P:xylan catabolic process"/>
    <property type="evidence" value="ECO:0007669"/>
    <property type="project" value="UniProtKB-KW"/>
</dbReference>
<dbReference type="OrthoDB" id="9806701at2"/>
<dbReference type="EMBL" id="CP034465">
    <property type="protein sequence ID" value="AZP04141.1"/>
    <property type="molecule type" value="Genomic_DNA"/>
</dbReference>
<dbReference type="Gene3D" id="2.60.40.1180">
    <property type="entry name" value="Golgi alpha-mannosidase II"/>
    <property type="match status" value="1"/>
</dbReference>
<dbReference type="Pfam" id="PF14587">
    <property type="entry name" value="Glyco_hydr_30_2"/>
    <property type="match status" value="2"/>
</dbReference>
<dbReference type="RefSeq" id="WP_126109266.1">
    <property type="nucleotide sequence ID" value="NZ_CP034465.1"/>
</dbReference>
<reference evidence="3" key="1">
    <citation type="submission" date="2018-12" db="EMBL/GenBank/DDBJ databases">
        <title>Complete genome sequencing of Jeotgalibaca sp. H21T32.</title>
        <authorList>
            <person name="Bae J.-W."/>
            <person name="Lee S.-Y."/>
        </authorList>
    </citation>
    <scope>NUCLEOTIDE SEQUENCE [LARGE SCALE GENOMIC DNA]</scope>
    <source>
        <strain evidence="3">H21T32</strain>
    </source>
</reference>
<dbReference type="Gene3D" id="3.20.20.80">
    <property type="entry name" value="Glycosidases"/>
    <property type="match status" value="1"/>
</dbReference>
<dbReference type="KEGG" id="jeh:EJN90_05355"/>
<keyword evidence="2" id="KW-0858">Xylan degradation</keyword>
<keyword evidence="2" id="KW-0624">Polysaccharide degradation</keyword>
<keyword evidence="2" id="KW-0326">Glycosidase</keyword>
<proteinExistence type="predicted"/>
<dbReference type="SUPFAM" id="SSF51445">
    <property type="entry name" value="(Trans)glycosidases"/>
    <property type="match status" value="1"/>
</dbReference>
<dbReference type="AlphaFoldDB" id="A0A3Q9BK10"/>
<dbReference type="GO" id="GO:0004553">
    <property type="term" value="F:hydrolase activity, hydrolyzing O-glycosyl compounds"/>
    <property type="evidence" value="ECO:0007669"/>
    <property type="project" value="InterPro"/>
</dbReference>
<keyword evidence="3" id="KW-1185">Reference proteome</keyword>
<feature type="domain" description="Endo-beta-1,6-galactanase-like" evidence="1">
    <location>
        <begin position="43"/>
        <end position="261"/>
    </location>
</feature>
<dbReference type="InterPro" id="IPR039514">
    <property type="entry name" value="6GAL-like"/>
</dbReference>
<dbReference type="InterPro" id="IPR039743">
    <property type="entry name" value="6GAL/EXGAL"/>
</dbReference>
<name>A0A3Q9BK10_9LACT</name>
<dbReference type="PANTHER" id="PTHR42767:SF1">
    <property type="entry name" value="ENDO-BETA-1,6-GALACTANASE-LIKE DOMAIN-CONTAINING PROTEIN"/>
    <property type="match status" value="1"/>
</dbReference>
<dbReference type="Proteomes" id="UP000273326">
    <property type="component" value="Chromosome"/>
</dbReference>
<evidence type="ECO:0000313" key="3">
    <source>
        <dbReference type="Proteomes" id="UP000273326"/>
    </source>
</evidence>
<dbReference type="InterPro" id="IPR017853">
    <property type="entry name" value="GH"/>
</dbReference>
<evidence type="ECO:0000259" key="1">
    <source>
        <dbReference type="Pfam" id="PF14587"/>
    </source>
</evidence>
<accession>A0A3Q9BK10</accession>
<dbReference type="PANTHER" id="PTHR42767">
    <property type="entry name" value="ENDO-BETA-1,6-GALACTANASE"/>
    <property type="match status" value="1"/>
</dbReference>
<protein>
    <submittedName>
        <fullName evidence="2">Xylanase</fullName>
    </submittedName>
</protein>
<organism evidence="2 3">
    <name type="scientific">Jeotgalibaca ciconiae</name>
    <dbReference type="NCBI Taxonomy" id="2496265"/>
    <lineage>
        <taxon>Bacteria</taxon>
        <taxon>Bacillati</taxon>
        <taxon>Bacillota</taxon>
        <taxon>Bacilli</taxon>
        <taxon>Lactobacillales</taxon>
        <taxon>Carnobacteriaceae</taxon>
        <taxon>Jeotgalibaca</taxon>
    </lineage>
</organism>
<keyword evidence="2" id="KW-0119">Carbohydrate metabolism</keyword>
<evidence type="ECO:0000313" key="2">
    <source>
        <dbReference type="EMBL" id="AZP04141.1"/>
    </source>
</evidence>
<keyword evidence="2" id="KW-0378">Hydrolase</keyword>
<dbReference type="PROSITE" id="PS51257">
    <property type="entry name" value="PROKAR_LIPOPROTEIN"/>
    <property type="match status" value="1"/>
</dbReference>